<keyword evidence="8" id="KW-0564">Palmitate</keyword>
<evidence type="ECO:0000256" key="8">
    <source>
        <dbReference type="ARBA" id="ARBA00023139"/>
    </source>
</evidence>
<keyword evidence="5" id="KW-0519">Myristate</keyword>
<keyword evidence="7" id="KW-0472">Membrane</keyword>
<evidence type="ECO:0000256" key="7">
    <source>
        <dbReference type="ARBA" id="ARBA00023136"/>
    </source>
</evidence>
<proteinExistence type="inferred from homology"/>
<dbReference type="GO" id="GO:0031902">
    <property type="term" value="C:late endosome membrane"/>
    <property type="evidence" value="ECO:0007669"/>
    <property type="project" value="UniProtKB-SubCell"/>
</dbReference>
<dbReference type="GO" id="GO:0001919">
    <property type="term" value="P:regulation of receptor recycling"/>
    <property type="evidence" value="ECO:0007669"/>
    <property type="project" value="InterPro"/>
</dbReference>
<dbReference type="GO" id="GO:0045121">
    <property type="term" value="C:membrane raft"/>
    <property type="evidence" value="ECO:0007669"/>
    <property type="project" value="InterPro"/>
</dbReference>
<dbReference type="InterPro" id="IPR028209">
    <property type="entry name" value="LAMTOR1/MEH1"/>
</dbReference>
<evidence type="ECO:0000256" key="11">
    <source>
        <dbReference type="ARBA" id="ARBA00032695"/>
    </source>
</evidence>
<evidence type="ECO:0000256" key="4">
    <source>
        <dbReference type="ARBA" id="ARBA00016099"/>
    </source>
</evidence>
<keyword evidence="10" id="KW-0449">Lipoprotein</keyword>
<keyword evidence="9" id="KW-0458">Lysosome</keyword>
<evidence type="ECO:0000256" key="10">
    <source>
        <dbReference type="ARBA" id="ARBA00023288"/>
    </source>
</evidence>
<comment type="similarity">
    <text evidence="3">Belongs to the LAMTOR1 family.</text>
</comment>
<evidence type="ECO:0000313" key="14">
    <source>
        <dbReference type="Proteomes" id="UP000594262"/>
    </source>
</evidence>
<reference evidence="13" key="1">
    <citation type="submission" date="2021-01" db="UniProtKB">
        <authorList>
            <consortium name="EnsemblMetazoa"/>
        </authorList>
    </citation>
    <scope>IDENTIFICATION</scope>
</reference>
<dbReference type="PANTHER" id="PTHR13401">
    <property type="entry name" value="RAGULATOR COMPLEX PROTEIN LAMTOR1"/>
    <property type="match status" value="1"/>
</dbReference>
<evidence type="ECO:0000256" key="6">
    <source>
        <dbReference type="ARBA" id="ARBA00022753"/>
    </source>
</evidence>
<dbReference type="GO" id="GO:0005765">
    <property type="term" value="C:lysosomal membrane"/>
    <property type="evidence" value="ECO:0007669"/>
    <property type="project" value="UniProtKB-SubCell"/>
</dbReference>
<dbReference type="GeneID" id="136819347"/>
<evidence type="ECO:0000313" key="13">
    <source>
        <dbReference type="EnsemblMetazoa" id="CLYHEMP014323.1"/>
    </source>
</evidence>
<feature type="compositionally biased region" description="Polar residues" evidence="12">
    <location>
        <begin position="45"/>
        <end position="58"/>
    </location>
</feature>
<dbReference type="GO" id="GO:0016197">
    <property type="term" value="P:endosomal transport"/>
    <property type="evidence" value="ECO:0007669"/>
    <property type="project" value="InterPro"/>
</dbReference>
<dbReference type="GO" id="GO:0043410">
    <property type="term" value="P:positive regulation of MAPK cascade"/>
    <property type="evidence" value="ECO:0007669"/>
    <property type="project" value="InterPro"/>
</dbReference>
<dbReference type="EnsemblMetazoa" id="CLYHEMT014323.1">
    <property type="protein sequence ID" value="CLYHEMP014323.1"/>
    <property type="gene ID" value="CLYHEMG014323"/>
</dbReference>
<evidence type="ECO:0000256" key="5">
    <source>
        <dbReference type="ARBA" id="ARBA00022707"/>
    </source>
</evidence>
<organism evidence="13 14">
    <name type="scientific">Clytia hemisphaerica</name>
    <dbReference type="NCBI Taxonomy" id="252671"/>
    <lineage>
        <taxon>Eukaryota</taxon>
        <taxon>Metazoa</taxon>
        <taxon>Cnidaria</taxon>
        <taxon>Hydrozoa</taxon>
        <taxon>Hydroidolina</taxon>
        <taxon>Leptothecata</taxon>
        <taxon>Obeliida</taxon>
        <taxon>Clytiidae</taxon>
        <taxon>Clytia</taxon>
    </lineage>
</organism>
<keyword evidence="6" id="KW-0967">Endosome</keyword>
<dbReference type="GO" id="GO:0071230">
    <property type="term" value="P:cellular response to amino acid stimulus"/>
    <property type="evidence" value="ECO:0007669"/>
    <property type="project" value="InterPro"/>
</dbReference>
<feature type="compositionally biased region" description="Basic and acidic residues" evidence="12">
    <location>
        <begin position="16"/>
        <end position="28"/>
    </location>
</feature>
<keyword evidence="14" id="KW-1185">Reference proteome</keyword>
<evidence type="ECO:0000256" key="1">
    <source>
        <dbReference type="ARBA" id="ARBA00004122"/>
    </source>
</evidence>
<feature type="region of interest" description="Disordered" evidence="12">
    <location>
        <begin position="1"/>
        <end position="58"/>
    </location>
</feature>
<dbReference type="RefSeq" id="XP_066931687.1">
    <property type="nucleotide sequence ID" value="XM_067075586.1"/>
</dbReference>
<feature type="compositionally biased region" description="Polar residues" evidence="12">
    <location>
        <begin position="29"/>
        <end position="38"/>
    </location>
</feature>
<dbReference type="GO" id="GO:0032008">
    <property type="term" value="P:positive regulation of TOR signaling"/>
    <property type="evidence" value="ECO:0007669"/>
    <property type="project" value="InterPro"/>
</dbReference>
<name>A0A7M6DKU3_9CNID</name>
<dbReference type="GO" id="GO:0042632">
    <property type="term" value="P:cholesterol homeostasis"/>
    <property type="evidence" value="ECO:0007669"/>
    <property type="project" value="InterPro"/>
</dbReference>
<evidence type="ECO:0000256" key="12">
    <source>
        <dbReference type="SAM" id="MobiDB-lite"/>
    </source>
</evidence>
<evidence type="ECO:0000256" key="2">
    <source>
        <dbReference type="ARBA" id="ARBA00004577"/>
    </source>
</evidence>
<dbReference type="Pfam" id="PF15454">
    <property type="entry name" value="LAMTOR"/>
    <property type="match status" value="1"/>
</dbReference>
<dbReference type="GO" id="GO:0071986">
    <property type="term" value="C:Ragulator complex"/>
    <property type="evidence" value="ECO:0007669"/>
    <property type="project" value="InterPro"/>
</dbReference>
<dbReference type="Proteomes" id="UP000594262">
    <property type="component" value="Unplaced"/>
</dbReference>
<dbReference type="SMART" id="SM01262">
    <property type="entry name" value="LAMTOR"/>
    <property type="match status" value="1"/>
</dbReference>
<evidence type="ECO:0000256" key="9">
    <source>
        <dbReference type="ARBA" id="ARBA00023228"/>
    </source>
</evidence>
<comment type="subcellular location">
    <subcellularLocation>
        <location evidence="2">Late endosome membrane</location>
        <topology evidence="2">Lipid-anchor</topology>
        <orientation evidence="2">Cytoplasmic side</orientation>
    </subcellularLocation>
    <subcellularLocation>
        <location evidence="1">Lysosome membrane</location>
        <topology evidence="1">Lipid-anchor</topology>
        <orientation evidence="1">Cytoplasmic side</orientation>
    </subcellularLocation>
</comment>
<dbReference type="GO" id="GO:0007040">
    <property type="term" value="P:lysosome organization"/>
    <property type="evidence" value="ECO:0007669"/>
    <property type="project" value="InterPro"/>
</dbReference>
<accession>A0A7M6DKU3</accession>
<protein>
    <recommendedName>
        <fullName evidence="4">Ragulator complex protein LAMTOR1</fullName>
    </recommendedName>
    <alternativeName>
        <fullName evidence="11">Late endosomal/lysosomal adaptor and MAPK and MTOR activator 1</fullName>
    </alternativeName>
</protein>
<sequence length="172" mass="19128">MGCAFCKDPNQSNKNDSGEPDERSRLLDNQHQPSATKPITDDSNYHSTNSITKTDEQSQLSRILHKTAQNIIDVSAIEPHSMERSEYMDKMRHYIEKTTNSDFNFSKQKQLNQVTHAPLNILLAPNISASDIKLITEASHNVSGALSQAKITCSDSLVENFDVDNSPVPVVT</sequence>
<dbReference type="GO" id="GO:0060090">
    <property type="term" value="F:molecular adaptor activity"/>
    <property type="evidence" value="ECO:0007669"/>
    <property type="project" value="TreeGrafter"/>
</dbReference>
<dbReference type="OrthoDB" id="5562028at2759"/>
<evidence type="ECO:0000256" key="3">
    <source>
        <dbReference type="ARBA" id="ARBA00010861"/>
    </source>
</evidence>
<dbReference type="PANTHER" id="PTHR13401:SF2">
    <property type="entry name" value="RAGULATOR COMPLEX PROTEIN LAMTOR1"/>
    <property type="match status" value="1"/>
</dbReference>
<dbReference type="AlphaFoldDB" id="A0A7M6DKU3"/>
<dbReference type="GO" id="GO:0005085">
    <property type="term" value="F:guanyl-nucleotide exchange factor activity"/>
    <property type="evidence" value="ECO:0007669"/>
    <property type="project" value="TreeGrafter"/>
</dbReference>